<proteinExistence type="predicted"/>
<dbReference type="AlphaFoldDB" id="A0A0L6D0W1"/>
<dbReference type="EMBL" id="LGVV01000001">
    <property type="protein sequence ID" value="KNX43338.1"/>
    <property type="molecule type" value="Genomic_DNA"/>
</dbReference>
<organism evidence="1 2">
    <name type="scientific">Roseovarius tolerans</name>
    <dbReference type="NCBI Taxonomy" id="74031"/>
    <lineage>
        <taxon>Bacteria</taxon>
        <taxon>Pseudomonadati</taxon>
        <taxon>Pseudomonadota</taxon>
        <taxon>Alphaproteobacteria</taxon>
        <taxon>Rhodobacterales</taxon>
        <taxon>Roseobacteraceae</taxon>
        <taxon>Roseovarius</taxon>
    </lineage>
</organism>
<sequence>MAETDLTTRFLPPTWRRDLDLFMAERAAGMNAYMLTRQRLLSVARMHSLSDSELAAMGLCRADIPAFVFEDLLPD</sequence>
<evidence type="ECO:0000313" key="1">
    <source>
        <dbReference type="EMBL" id="KNX43338.1"/>
    </source>
</evidence>
<dbReference type="Proteomes" id="UP000037046">
    <property type="component" value="Unassembled WGS sequence"/>
</dbReference>
<dbReference type="RefSeq" id="WP_050661090.1">
    <property type="nucleotide sequence ID" value="NZ_CP118494.1"/>
</dbReference>
<gene>
    <name evidence="1" type="ORF">ROTO_01270</name>
</gene>
<accession>A0A0L6D0W1</accession>
<keyword evidence="2" id="KW-1185">Reference proteome</keyword>
<evidence type="ECO:0008006" key="3">
    <source>
        <dbReference type="Google" id="ProtNLM"/>
    </source>
</evidence>
<protein>
    <recommendedName>
        <fullName evidence="3">DUF1127 domain-containing protein</fullName>
    </recommendedName>
</protein>
<evidence type="ECO:0000313" key="2">
    <source>
        <dbReference type="Proteomes" id="UP000037046"/>
    </source>
</evidence>
<reference evidence="2" key="1">
    <citation type="submission" date="2015-07" db="EMBL/GenBank/DDBJ databases">
        <title>Draft Genome Sequence of Roseovarius tolerans EL-164, a producer of N-Acylated Alanine Methyl Esters (NAMEs).</title>
        <authorList>
            <person name="Voget S."/>
            <person name="Bruns H."/>
            <person name="Wagner-Doebler I."/>
            <person name="Schulz S."/>
            <person name="Daniel R."/>
        </authorList>
    </citation>
    <scope>NUCLEOTIDE SEQUENCE [LARGE SCALE GENOMIC DNA]</scope>
    <source>
        <strain evidence="2">EL-164</strain>
    </source>
</reference>
<name>A0A0L6D0W1_9RHOB</name>
<dbReference type="STRING" id="74031.SAMN04488077_11570"/>
<dbReference type="PATRIC" id="fig|74031.6.peg.129"/>
<dbReference type="OrthoDB" id="7867799at2"/>
<comment type="caution">
    <text evidence="1">The sequence shown here is derived from an EMBL/GenBank/DDBJ whole genome shotgun (WGS) entry which is preliminary data.</text>
</comment>